<dbReference type="RefSeq" id="WP_369190637.1">
    <property type="nucleotide sequence ID" value="NZ_CP163431.1"/>
</dbReference>
<gene>
    <name evidence="1" type="ORF">AB5J58_37115</name>
</gene>
<proteinExistence type="predicted"/>
<sequence>MADAAERPWISWCTSSTLFEEWMRLRAEGVRPAVVPAEQAVDAGYLTARGFKEVVRPE</sequence>
<name>A0AB39MKH4_9ACTN</name>
<accession>A0AB39MKH4</accession>
<reference evidence="1" key="1">
    <citation type="submission" date="2024-07" db="EMBL/GenBank/DDBJ databases">
        <authorList>
            <person name="Yu S.T."/>
        </authorList>
    </citation>
    <scope>NUCLEOTIDE SEQUENCE</scope>
    <source>
        <strain evidence="1">R08</strain>
    </source>
</reference>
<dbReference type="AlphaFoldDB" id="A0AB39MKH4"/>
<organism evidence="1">
    <name type="scientific">Streptomyces sp. R08</name>
    <dbReference type="NCBI Taxonomy" id="3238624"/>
    <lineage>
        <taxon>Bacteria</taxon>
        <taxon>Bacillati</taxon>
        <taxon>Actinomycetota</taxon>
        <taxon>Actinomycetes</taxon>
        <taxon>Kitasatosporales</taxon>
        <taxon>Streptomycetaceae</taxon>
        <taxon>Streptomyces</taxon>
    </lineage>
</organism>
<evidence type="ECO:0000313" key="1">
    <source>
        <dbReference type="EMBL" id="XDQ05434.1"/>
    </source>
</evidence>
<protein>
    <submittedName>
        <fullName evidence="1">Uncharacterized protein</fullName>
    </submittedName>
</protein>
<dbReference type="EMBL" id="CP163431">
    <property type="protein sequence ID" value="XDQ05434.1"/>
    <property type="molecule type" value="Genomic_DNA"/>
</dbReference>